<evidence type="ECO:0008006" key="5">
    <source>
        <dbReference type="Google" id="ProtNLM"/>
    </source>
</evidence>
<evidence type="ECO:0000313" key="3">
    <source>
        <dbReference type="EMBL" id="MFC5344812.1"/>
    </source>
</evidence>
<evidence type="ECO:0000313" key="4">
    <source>
        <dbReference type="Proteomes" id="UP001596152"/>
    </source>
</evidence>
<accession>A0ABW0FTN7</accession>
<feature type="signal peptide" evidence="2">
    <location>
        <begin position="1"/>
        <end position="19"/>
    </location>
</feature>
<dbReference type="EMBL" id="JBHSLF010000025">
    <property type="protein sequence ID" value="MFC5344812.1"/>
    <property type="molecule type" value="Genomic_DNA"/>
</dbReference>
<sequence>MVRVPAALALISLMSFSLAACGSPETAAPAEDAAAATSAPAADAGPVMPEDAPPQEEAGPDEGEHLGAADQTCTDQVGAAAANRLAERCTMVSPASHPPCNPANACALIQDEIDRSCAMYGPGEAKPAECAA</sequence>
<proteinExistence type="predicted"/>
<dbReference type="RefSeq" id="WP_374037900.1">
    <property type="nucleotide sequence ID" value="NZ_CP169082.1"/>
</dbReference>
<dbReference type="PROSITE" id="PS51257">
    <property type="entry name" value="PROKAR_LIPOPROTEIN"/>
    <property type="match status" value="1"/>
</dbReference>
<protein>
    <recommendedName>
        <fullName evidence="5">Secreted protein</fullName>
    </recommendedName>
</protein>
<name>A0ABW0FTN7_9CAUL</name>
<feature type="chain" id="PRO_5047264651" description="Secreted protein" evidence="2">
    <location>
        <begin position="20"/>
        <end position="132"/>
    </location>
</feature>
<keyword evidence="2" id="KW-0732">Signal</keyword>
<reference evidence="4" key="1">
    <citation type="journal article" date="2019" name="Int. J. Syst. Evol. Microbiol.">
        <title>The Global Catalogue of Microorganisms (GCM) 10K type strain sequencing project: providing services to taxonomists for standard genome sequencing and annotation.</title>
        <authorList>
            <consortium name="The Broad Institute Genomics Platform"/>
            <consortium name="The Broad Institute Genome Sequencing Center for Infectious Disease"/>
            <person name="Wu L."/>
            <person name="Ma J."/>
        </authorList>
    </citation>
    <scope>NUCLEOTIDE SEQUENCE [LARGE SCALE GENOMIC DNA]</scope>
    <source>
        <strain evidence="4">JCM 12125</strain>
    </source>
</reference>
<gene>
    <name evidence="3" type="ORF">ACFPIE_12880</name>
</gene>
<evidence type="ECO:0000256" key="1">
    <source>
        <dbReference type="SAM" id="MobiDB-lite"/>
    </source>
</evidence>
<feature type="compositionally biased region" description="Low complexity" evidence="1">
    <location>
        <begin position="27"/>
        <end position="44"/>
    </location>
</feature>
<evidence type="ECO:0000256" key="2">
    <source>
        <dbReference type="SAM" id="SignalP"/>
    </source>
</evidence>
<comment type="caution">
    <text evidence="3">The sequence shown here is derived from an EMBL/GenBank/DDBJ whole genome shotgun (WGS) entry which is preliminary data.</text>
</comment>
<dbReference type="Proteomes" id="UP001596152">
    <property type="component" value="Unassembled WGS sequence"/>
</dbReference>
<keyword evidence="4" id="KW-1185">Reference proteome</keyword>
<feature type="region of interest" description="Disordered" evidence="1">
    <location>
        <begin position="27"/>
        <end position="74"/>
    </location>
</feature>
<organism evidence="3 4">
    <name type="scientific">Brevundimonas staleyi</name>
    <dbReference type="NCBI Taxonomy" id="74326"/>
    <lineage>
        <taxon>Bacteria</taxon>
        <taxon>Pseudomonadati</taxon>
        <taxon>Pseudomonadota</taxon>
        <taxon>Alphaproteobacteria</taxon>
        <taxon>Caulobacterales</taxon>
        <taxon>Caulobacteraceae</taxon>
        <taxon>Brevundimonas</taxon>
    </lineage>
</organism>